<dbReference type="InterPro" id="IPR001611">
    <property type="entry name" value="Leu-rich_rpt"/>
</dbReference>
<protein>
    <submittedName>
        <fullName evidence="3">Uncharacterized protein</fullName>
    </submittedName>
</protein>
<dbReference type="Pfam" id="PF13855">
    <property type="entry name" value="LRR_8"/>
    <property type="match status" value="2"/>
</dbReference>
<dbReference type="PANTHER" id="PTHR48051">
    <property type="match status" value="1"/>
</dbReference>
<evidence type="ECO:0000256" key="1">
    <source>
        <dbReference type="ARBA" id="ARBA00022614"/>
    </source>
</evidence>
<dbReference type="SMART" id="SM00364">
    <property type="entry name" value="LRR_BAC"/>
    <property type="match status" value="5"/>
</dbReference>
<keyword evidence="1" id="KW-0433">Leucine-rich repeat</keyword>
<dbReference type="AlphaFoldDB" id="A0A7J7JXN6"/>
<sequence length="321" mass="35841">MPSIRKLCLSDNNLVDALPSGFGEGCPLLEHLDLSGNILSSLPDDIDDLKKLHFLDMGSILPELERKVDLLNGNRLTSLPIAFGQLHNLVELRLDENHLSELPENFGSLVSLEILDMGQDNLTVLPDSFCNLQNLHTCSFAMNSLCKLPEEFGDLVNLMSLRLDQNCLTSIPDSFKKLQKLQYLNLFNNNLKEFPQYLLNLNSLLDLNVENNDFECSKDFNICKAATYPKKNPLLSDNWRGKSASHQLEESQLITIEASEEYISDDKFCNKQSVYSDNVMRRAAWSNLSSWSSSSSSAVSSAQFVNSALSAPETGTLVQTI</sequence>
<keyword evidence="2" id="KW-0677">Repeat</keyword>
<dbReference type="PROSITE" id="PS51450">
    <property type="entry name" value="LRR"/>
    <property type="match status" value="3"/>
</dbReference>
<dbReference type="OrthoDB" id="2021138at2759"/>
<organism evidence="3 4">
    <name type="scientific">Bugula neritina</name>
    <name type="common">Brown bryozoan</name>
    <name type="synonym">Sertularia neritina</name>
    <dbReference type="NCBI Taxonomy" id="10212"/>
    <lineage>
        <taxon>Eukaryota</taxon>
        <taxon>Metazoa</taxon>
        <taxon>Spiralia</taxon>
        <taxon>Lophotrochozoa</taxon>
        <taxon>Bryozoa</taxon>
        <taxon>Gymnolaemata</taxon>
        <taxon>Cheilostomatida</taxon>
        <taxon>Flustrina</taxon>
        <taxon>Buguloidea</taxon>
        <taxon>Bugulidae</taxon>
        <taxon>Bugula</taxon>
    </lineage>
</organism>
<comment type="caution">
    <text evidence="3">The sequence shown here is derived from an EMBL/GenBank/DDBJ whole genome shotgun (WGS) entry which is preliminary data.</text>
</comment>
<dbReference type="InterPro" id="IPR003591">
    <property type="entry name" value="Leu-rich_rpt_typical-subtyp"/>
</dbReference>
<dbReference type="InterPro" id="IPR032675">
    <property type="entry name" value="LRR_dom_sf"/>
</dbReference>
<evidence type="ECO:0000313" key="3">
    <source>
        <dbReference type="EMBL" id="KAF6030451.1"/>
    </source>
</evidence>
<proteinExistence type="predicted"/>
<dbReference type="Pfam" id="PF00560">
    <property type="entry name" value="LRR_1"/>
    <property type="match status" value="1"/>
</dbReference>
<keyword evidence="4" id="KW-1185">Reference proteome</keyword>
<dbReference type="EMBL" id="VXIV02001708">
    <property type="protein sequence ID" value="KAF6030451.1"/>
    <property type="molecule type" value="Genomic_DNA"/>
</dbReference>
<dbReference type="PANTHER" id="PTHR48051:SF46">
    <property type="entry name" value="LEUCINE RICH REPEAT-CONTAINING DOMAIN PROTEIN"/>
    <property type="match status" value="1"/>
</dbReference>
<evidence type="ECO:0000256" key="2">
    <source>
        <dbReference type="ARBA" id="ARBA00022737"/>
    </source>
</evidence>
<dbReference type="Gene3D" id="3.80.10.10">
    <property type="entry name" value="Ribonuclease Inhibitor"/>
    <property type="match status" value="2"/>
</dbReference>
<dbReference type="SUPFAM" id="SSF52047">
    <property type="entry name" value="RNI-like"/>
    <property type="match status" value="1"/>
</dbReference>
<gene>
    <name evidence="3" type="ORF">EB796_011242</name>
</gene>
<dbReference type="SMART" id="SM00369">
    <property type="entry name" value="LRR_TYP"/>
    <property type="match status" value="7"/>
</dbReference>
<dbReference type="GO" id="GO:0005737">
    <property type="term" value="C:cytoplasm"/>
    <property type="evidence" value="ECO:0007669"/>
    <property type="project" value="TreeGrafter"/>
</dbReference>
<dbReference type="Proteomes" id="UP000593567">
    <property type="component" value="Unassembled WGS sequence"/>
</dbReference>
<accession>A0A7J7JXN6</accession>
<evidence type="ECO:0000313" key="4">
    <source>
        <dbReference type="Proteomes" id="UP000593567"/>
    </source>
</evidence>
<dbReference type="InterPro" id="IPR050216">
    <property type="entry name" value="LRR_domain-containing"/>
</dbReference>
<reference evidence="3" key="1">
    <citation type="submission" date="2020-06" db="EMBL/GenBank/DDBJ databases">
        <title>Draft genome of Bugula neritina, a colonial animal packing powerful symbionts and potential medicines.</title>
        <authorList>
            <person name="Rayko M."/>
        </authorList>
    </citation>
    <scope>NUCLEOTIDE SEQUENCE [LARGE SCALE GENOMIC DNA]</scope>
    <source>
        <strain evidence="3">Kwan_BN1</strain>
    </source>
</reference>
<name>A0A7J7JXN6_BUGNE</name>